<evidence type="ECO:0000313" key="1">
    <source>
        <dbReference type="EMBL" id="GAF87449.1"/>
    </source>
</evidence>
<feature type="non-terminal residue" evidence="1">
    <location>
        <position position="1"/>
    </location>
</feature>
<comment type="caution">
    <text evidence="1">The sequence shown here is derived from an EMBL/GenBank/DDBJ whole genome shotgun (WGS) entry which is preliminary data.</text>
</comment>
<organism evidence="1">
    <name type="scientific">marine sediment metagenome</name>
    <dbReference type="NCBI Taxonomy" id="412755"/>
    <lineage>
        <taxon>unclassified sequences</taxon>
        <taxon>metagenomes</taxon>
        <taxon>ecological metagenomes</taxon>
    </lineage>
</organism>
<accession>X0T2L1</accession>
<sequence length="120" mass="12251">CRIRPCAGGYGLRDSAGNIEYKNDGGSWVTLDSLGGISGVVLDTGDTMTGPLYIDYDTSTATLHVKDGATAGNAAFFEDIGKNAATATVYVKTNNTSSAGYAIHAENTGSGVAGMFETGN</sequence>
<feature type="non-terminal residue" evidence="1">
    <location>
        <position position="120"/>
    </location>
</feature>
<dbReference type="EMBL" id="BARS01013833">
    <property type="protein sequence ID" value="GAF87449.1"/>
    <property type="molecule type" value="Genomic_DNA"/>
</dbReference>
<name>X0T2L1_9ZZZZ</name>
<proteinExistence type="predicted"/>
<gene>
    <name evidence="1" type="ORF">S01H1_23751</name>
</gene>
<dbReference type="AlphaFoldDB" id="X0T2L1"/>
<protein>
    <submittedName>
        <fullName evidence="1">Uncharacterized protein</fullName>
    </submittedName>
</protein>
<reference evidence="1" key="1">
    <citation type="journal article" date="2014" name="Front. Microbiol.">
        <title>High frequency of phylogenetically diverse reductive dehalogenase-homologous genes in deep subseafloor sedimentary metagenomes.</title>
        <authorList>
            <person name="Kawai M."/>
            <person name="Futagami T."/>
            <person name="Toyoda A."/>
            <person name="Takaki Y."/>
            <person name="Nishi S."/>
            <person name="Hori S."/>
            <person name="Arai W."/>
            <person name="Tsubouchi T."/>
            <person name="Morono Y."/>
            <person name="Uchiyama I."/>
            <person name="Ito T."/>
            <person name="Fujiyama A."/>
            <person name="Inagaki F."/>
            <person name="Takami H."/>
        </authorList>
    </citation>
    <scope>NUCLEOTIDE SEQUENCE</scope>
    <source>
        <strain evidence="1">Expedition CK06-06</strain>
    </source>
</reference>